<accession>A0A381QZL8</accession>
<protein>
    <submittedName>
        <fullName evidence="1">Uncharacterized protein</fullName>
    </submittedName>
</protein>
<evidence type="ECO:0000313" key="1">
    <source>
        <dbReference type="EMBL" id="SUZ84404.1"/>
    </source>
</evidence>
<dbReference type="PANTHER" id="PTHR30203:SF30">
    <property type="entry name" value="OUTER MEMBRANE PROTEIN-RELATED"/>
    <property type="match status" value="1"/>
</dbReference>
<organism evidence="1">
    <name type="scientific">marine metagenome</name>
    <dbReference type="NCBI Taxonomy" id="408172"/>
    <lineage>
        <taxon>unclassified sequences</taxon>
        <taxon>metagenomes</taxon>
        <taxon>ecological metagenomes</taxon>
    </lineage>
</organism>
<reference evidence="1" key="1">
    <citation type="submission" date="2018-05" db="EMBL/GenBank/DDBJ databases">
        <authorList>
            <person name="Lanie J.A."/>
            <person name="Ng W.-L."/>
            <person name="Kazmierczak K.M."/>
            <person name="Andrzejewski T.M."/>
            <person name="Davidsen T.M."/>
            <person name="Wayne K.J."/>
            <person name="Tettelin H."/>
            <person name="Glass J.I."/>
            <person name="Rusch D."/>
            <person name="Podicherti R."/>
            <person name="Tsui H.-C.T."/>
            <person name="Winkler M.E."/>
        </authorList>
    </citation>
    <scope>NUCLEOTIDE SEQUENCE</scope>
</reference>
<dbReference type="AlphaFoldDB" id="A0A381QZL8"/>
<dbReference type="Pfam" id="PF02321">
    <property type="entry name" value="OEP"/>
    <property type="match status" value="2"/>
</dbReference>
<dbReference type="SUPFAM" id="SSF56954">
    <property type="entry name" value="Outer membrane efflux proteins (OEP)"/>
    <property type="match status" value="1"/>
</dbReference>
<proteinExistence type="predicted"/>
<dbReference type="Gene3D" id="2.20.200.10">
    <property type="entry name" value="Outer membrane efflux proteins (OEP)"/>
    <property type="match status" value="1"/>
</dbReference>
<dbReference type="PROSITE" id="PS51257">
    <property type="entry name" value="PROKAR_LIPOPROTEIN"/>
    <property type="match status" value="1"/>
</dbReference>
<sequence>MIKNIIQLLAFILISGCASQKAIEPDSIISEQVPNQWESDLPVQLKVSEIWWNEFQDENLNQFLSVFLEENINLEQAMLNTRIAKQGSVLSTANLAPSVAIAASGTESEQNTAGFPPIFTSFFGNNDEITTFTQENYSLSLKAQWEIDLWGKLRQGRLAGKRQYLSSKYNYTYVQFSLTAEAAKLYFSIIESKQLVDNAKQKYNNAKIIYDLYSERYKTGIIKSNFFQQSEMILNNAKSDLDNKTSVLNGLIRQGKVLIREYPDLTLAISDDFPEHLPSIPTVLPADIIKRRPDLIASQYNMLAAESLNKQAMRSLYPTFSLVGSSGASSNVQDLLNKDYSVWSAGLNLLAPVFNGGKLIASKKIAKNQKEIAMLQFVNDLLNAYKEVESSLQFDNTAFSSLNLVEENVKIAESIYNTTLNEFYEGIASAEDVINANNMLFDTKNILATTEKIRIEQRINLILSLGGGFAYE</sequence>
<gene>
    <name evidence="1" type="ORF">METZ01_LOCUS37258</name>
</gene>
<dbReference type="Gene3D" id="1.20.1600.10">
    <property type="entry name" value="Outer membrane efflux proteins (OEP)"/>
    <property type="match status" value="1"/>
</dbReference>
<dbReference type="PANTHER" id="PTHR30203">
    <property type="entry name" value="OUTER MEMBRANE CATION EFFLUX PROTEIN"/>
    <property type="match status" value="1"/>
</dbReference>
<dbReference type="InterPro" id="IPR010131">
    <property type="entry name" value="MdtP/NodT-like"/>
</dbReference>
<name>A0A381QZL8_9ZZZZ</name>
<dbReference type="InterPro" id="IPR003423">
    <property type="entry name" value="OMP_efflux"/>
</dbReference>
<dbReference type="GO" id="GO:0015562">
    <property type="term" value="F:efflux transmembrane transporter activity"/>
    <property type="evidence" value="ECO:0007669"/>
    <property type="project" value="InterPro"/>
</dbReference>
<dbReference type="EMBL" id="UINC01001593">
    <property type="protein sequence ID" value="SUZ84404.1"/>
    <property type="molecule type" value="Genomic_DNA"/>
</dbReference>